<evidence type="ECO:0000313" key="4">
    <source>
        <dbReference type="Proteomes" id="UP000554235"/>
    </source>
</evidence>
<dbReference type="EMBL" id="JAADYS010001660">
    <property type="protein sequence ID" value="KAF4461750.1"/>
    <property type="molecule type" value="Genomic_DNA"/>
</dbReference>
<dbReference type="OrthoDB" id="8300194at2759"/>
<feature type="transmembrane region" description="Helical" evidence="2">
    <location>
        <begin position="46"/>
        <end position="66"/>
    </location>
</feature>
<keyword evidence="4" id="KW-1185">Reference proteome</keyword>
<reference evidence="3 4" key="1">
    <citation type="submission" date="2020-01" db="EMBL/GenBank/DDBJ databases">
        <title>Identification and distribution of gene clusters putatively required for synthesis of sphingolipid metabolism inhibitors in phylogenetically diverse species of the filamentous fungus Fusarium.</title>
        <authorList>
            <person name="Kim H.-S."/>
            <person name="Busman M."/>
            <person name="Brown D.W."/>
            <person name="Divon H."/>
            <person name="Uhlig S."/>
            <person name="Proctor R.H."/>
        </authorList>
    </citation>
    <scope>NUCLEOTIDE SEQUENCE [LARGE SCALE GENOMIC DNA]</scope>
    <source>
        <strain evidence="3 4">NRRL 20459</strain>
    </source>
</reference>
<evidence type="ECO:0000256" key="1">
    <source>
        <dbReference type="SAM" id="MobiDB-lite"/>
    </source>
</evidence>
<organism evidence="3 4">
    <name type="scientific">Fusarium albosuccineum</name>
    <dbReference type="NCBI Taxonomy" id="1237068"/>
    <lineage>
        <taxon>Eukaryota</taxon>
        <taxon>Fungi</taxon>
        <taxon>Dikarya</taxon>
        <taxon>Ascomycota</taxon>
        <taxon>Pezizomycotina</taxon>
        <taxon>Sordariomycetes</taxon>
        <taxon>Hypocreomycetidae</taxon>
        <taxon>Hypocreales</taxon>
        <taxon>Nectriaceae</taxon>
        <taxon>Fusarium</taxon>
        <taxon>Fusarium decemcellulare species complex</taxon>
    </lineage>
</organism>
<dbReference type="PANTHER" id="PTHR42029:SF3">
    <property type="entry name" value="AN04G07800"/>
    <property type="match status" value="1"/>
</dbReference>
<proteinExistence type="predicted"/>
<dbReference type="AlphaFoldDB" id="A0A8H4L509"/>
<accession>A0A8H4L509</accession>
<dbReference type="PANTHER" id="PTHR42029">
    <property type="entry name" value="AN04G07800"/>
    <property type="match status" value="1"/>
</dbReference>
<keyword evidence="2" id="KW-0472">Membrane</keyword>
<feature type="compositionally biased region" description="Polar residues" evidence="1">
    <location>
        <begin position="262"/>
        <end position="274"/>
    </location>
</feature>
<feature type="compositionally biased region" description="Basic and acidic residues" evidence="1">
    <location>
        <begin position="353"/>
        <end position="363"/>
    </location>
</feature>
<evidence type="ECO:0000256" key="2">
    <source>
        <dbReference type="SAM" id="Phobius"/>
    </source>
</evidence>
<protein>
    <submittedName>
        <fullName evidence="3">Uncharacterized protein</fullName>
    </submittedName>
</protein>
<feature type="transmembrane region" description="Helical" evidence="2">
    <location>
        <begin position="184"/>
        <end position="208"/>
    </location>
</feature>
<comment type="caution">
    <text evidence="3">The sequence shown here is derived from an EMBL/GenBank/DDBJ whole genome shotgun (WGS) entry which is preliminary data.</text>
</comment>
<keyword evidence="2" id="KW-1133">Transmembrane helix</keyword>
<dbReference type="Proteomes" id="UP000554235">
    <property type="component" value="Unassembled WGS sequence"/>
</dbReference>
<feature type="transmembrane region" description="Helical" evidence="2">
    <location>
        <begin position="20"/>
        <end position="39"/>
    </location>
</feature>
<feature type="transmembrane region" description="Helical" evidence="2">
    <location>
        <begin position="72"/>
        <end position="93"/>
    </location>
</feature>
<evidence type="ECO:0000313" key="3">
    <source>
        <dbReference type="EMBL" id="KAF4461750.1"/>
    </source>
</evidence>
<name>A0A8H4L509_9HYPO</name>
<sequence length="424" mass="48249">MAPTQLSPDMTTREEAIVEAWGQGLNVGAIVILVLLVLCNYRRKALLHKLILGELVLALGHGFFTFFEEPAYGWIVSSTATLLYISYFIHNVIAWLKIRPFLPKWGARAFIISLLVVQPYWVLETWANFQYHNHLGNRLFDTSRLFEPLGRDPWWVFTTVKLVLAINENYDFTIPGLIRTSPRFGIMLLCLFLSIVFLITDVIFMIVVSKRGGMNPFWRLALVFKCASDVIFLDDFKSVLDRISKSAMKNIATFEYRDDASPSVNQRFSSSFSTPGFHRKNSRVGASRAEMGFMQGRTGSRDDGHCEFATHSDHAFTDEGSPRPRHGDGTRRPSSQSLRNREGSQDEMLTIYEHAEPREREDIPMEPQAGLVNEQRYRQERRVLDARALTSSWTGERSASSGVGNSEWVPNLSLMRGGGCNWHD</sequence>
<feature type="region of interest" description="Disordered" evidence="1">
    <location>
        <begin position="262"/>
        <end position="376"/>
    </location>
</feature>
<keyword evidence="2" id="KW-0812">Transmembrane</keyword>
<feature type="compositionally biased region" description="Basic and acidic residues" evidence="1">
    <location>
        <begin position="299"/>
        <end position="331"/>
    </location>
</feature>
<gene>
    <name evidence="3" type="ORF">FALBO_11447</name>
</gene>